<evidence type="ECO:0000313" key="2">
    <source>
        <dbReference type="RefSeq" id="XP_040948671.1"/>
    </source>
</evidence>
<reference evidence="2" key="2">
    <citation type="submission" date="2025-08" db="UniProtKB">
        <authorList>
            <consortium name="RefSeq"/>
        </authorList>
    </citation>
    <scope>IDENTIFICATION</scope>
</reference>
<dbReference type="InterPro" id="IPR043128">
    <property type="entry name" value="Rev_trsase/Diguanyl_cyclase"/>
</dbReference>
<dbReference type="PANTHER" id="PTHR48475">
    <property type="entry name" value="RIBONUCLEASE H"/>
    <property type="match status" value="1"/>
</dbReference>
<sequence length="168" mass="19404">MIAKSWEEKEHVGNLKKLFERLRKFQLKLNPAKCTFGATSGKLLGFIISEKGIEVDPEKIKAIQELPPPHRQKETSAGATPFSLVYGMKAVLPVEMEIPSLRILMESKLEESEWVQARYDQLNLIEGKCLKAICHGQMYQKRMIMTHDKKLRPREFREGIRRRGSDSH</sequence>
<reference evidence="1" key="1">
    <citation type="journal article" date="2020" name="Nat. Genet.">
        <title>Genomic diversifications of five Gossypium allopolyploid species and their impact on cotton improvement.</title>
        <authorList>
            <person name="Chen Z.J."/>
            <person name="Sreedasyam A."/>
            <person name="Ando A."/>
            <person name="Song Q."/>
            <person name="De Santiago L.M."/>
            <person name="Hulse-Kemp A.M."/>
            <person name="Ding M."/>
            <person name="Ye W."/>
            <person name="Kirkbride R.C."/>
            <person name="Jenkins J."/>
            <person name="Plott C."/>
            <person name="Lovell J."/>
            <person name="Lin Y.M."/>
            <person name="Vaughn R."/>
            <person name="Liu B."/>
            <person name="Simpson S."/>
            <person name="Scheffler B.E."/>
            <person name="Wen L."/>
            <person name="Saski C.A."/>
            <person name="Grover C.E."/>
            <person name="Hu G."/>
            <person name="Conover J.L."/>
            <person name="Carlson J.W."/>
            <person name="Shu S."/>
            <person name="Boston L.B."/>
            <person name="Williams M."/>
            <person name="Peterson D.G."/>
            <person name="McGee K."/>
            <person name="Jones D.C."/>
            <person name="Wendel J.F."/>
            <person name="Stelly D.M."/>
            <person name="Grimwood J."/>
            <person name="Schmutz J."/>
        </authorList>
    </citation>
    <scope>NUCLEOTIDE SEQUENCE [LARGE SCALE GENOMIC DNA]</scope>
    <source>
        <strain evidence="1">cv. TM-1</strain>
    </source>
</reference>
<dbReference type="Gene3D" id="3.30.70.270">
    <property type="match status" value="1"/>
</dbReference>
<organism evidence="1 2">
    <name type="scientific">Gossypium hirsutum</name>
    <name type="common">Upland cotton</name>
    <name type="synonym">Gossypium mexicanum</name>
    <dbReference type="NCBI Taxonomy" id="3635"/>
    <lineage>
        <taxon>Eukaryota</taxon>
        <taxon>Viridiplantae</taxon>
        <taxon>Streptophyta</taxon>
        <taxon>Embryophyta</taxon>
        <taxon>Tracheophyta</taxon>
        <taxon>Spermatophyta</taxon>
        <taxon>Magnoliopsida</taxon>
        <taxon>eudicotyledons</taxon>
        <taxon>Gunneridae</taxon>
        <taxon>Pentapetalae</taxon>
        <taxon>rosids</taxon>
        <taxon>malvids</taxon>
        <taxon>Malvales</taxon>
        <taxon>Malvaceae</taxon>
        <taxon>Malvoideae</taxon>
        <taxon>Gossypium</taxon>
    </lineage>
</organism>
<dbReference type="InterPro" id="IPR043502">
    <property type="entry name" value="DNA/RNA_pol_sf"/>
</dbReference>
<keyword evidence="1" id="KW-1185">Reference proteome</keyword>
<evidence type="ECO:0000313" key="1">
    <source>
        <dbReference type="Proteomes" id="UP000818029"/>
    </source>
</evidence>
<dbReference type="PANTHER" id="PTHR48475:SF1">
    <property type="entry name" value="RNASE H TYPE-1 DOMAIN-CONTAINING PROTEIN"/>
    <property type="match status" value="1"/>
</dbReference>
<proteinExistence type="predicted"/>
<dbReference type="Proteomes" id="UP000818029">
    <property type="component" value="Chromosome D05"/>
</dbReference>
<protein>
    <recommendedName>
        <fullName evidence="3">RNA-directed DNA polymerase homolog</fullName>
    </recommendedName>
</protein>
<dbReference type="RefSeq" id="XP_040948671.1">
    <property type="nucleotide sequence ID" value="XM_041092737.1"/>
</dbReference>
<gene>
    <name evidence="2" type="primary">LOC121217210</name>
</gene>
<evidence type="ECO:0008006" key="3">
    <source>
        <dbReference type="Google" id="ProtNLM"/>
    </source>
</evidence>
<dbReference type="SUPFAM" id="SSF56672">
    <property type="entry name" value="DNA/RNA polymerases"/>
    <property type="match status" value="1"/>
</dbReference>
<dbReference type="GeneID" id="121217210"/>
<name>A0ABM3A1C9_GOSHI</name>
<accession>A0ABM3A1C9</accession>